<feature type="region of interest" description="Disordered" evidence="1">
    <location>
        <begin position="1"/>
        <end position="46"/>
    </location>
</feature>
<evidence type="ECO:0000256" key="1">
    <source>
        <dbReference type="SAM" id="MobiDB-lite"/>
    </source>
</evidence>
<proteinExistence type="predicted"/>
<dbReference type="STRING" id="403673.A0A177WW95"/>
<name>A0A177WW95_BATDL</name>
<evidence type="ECO:0000313" key="2">
    <source>
        <dbReference type="EMBL" id="OAJ44343.1"/>
    </source>
</evidence>
<dbReference type="AlphaFoldDB" id="A0A177WW95"/>
<gene>
    <name evidence="2" type="ORF">BDEG_27581</name>
</gene>
<protein>
    <submittedName>
        <fullName evidence="2">Uncharacterized protein</fullName>
    </submittedName>
</protein>
<sequence length="161" mass="18348">MASPNTSKIPNDKGVSSFPHSPSRNSTRNTSQHAVKSVTSLLEPHRHPSHGLEVVVEGATHVVHRENETFVTQRGGKIIQGVMTGHKNEASTMLENRQTLQSTLLLQKKREMHAIQTLLEKKRVEFSKRMEECREKQEELKAKVTNMLYSTRLYSQRFDSV</sequence>
<dbReference type="eggNOG" id="ENOG502QPVT">
    <property type="taxonomic scope" value="Eukaryota"/>
</dbReference>
<evidence type="ECO:0000313" key="3">
    <source>
        <dbReference type="Proteomes" id="UP000077115"/>
    </source>
</evidence>
<dbReference type="Proteomes" id="UP000077115">
    <property type="component" value="Unassembled WGS sequence"/>
</dbReference>
<organism evidence="2 3">
    <name type="scientific">Batrachochytrium dendrobatidis (strain JEL423)</name>
    <dbReference type="NCBI Taxonomy" id="403673"/>
    <lineage>
        <taxon>Eukaryota</taxon>
        <taxon>Fungi</taxon>
        <taxon>Fungi incertae sedis</taxon>
        <taxon>Chytridiomycota</taxon>
        <taxon>Chytridiomycota incertae sedis</taxon>
        <taxon>Chytridiomycetes</taxon>
        <taxon>Rhizophydiales</taxon>
        <taxon>Rhizophydiales incertae sedis</taxon>
        <taxon>Batrachochytrium</taxon>
    </lineage>
</organism>
<feature type="compositionally biased region" description="Polar residues" evidence="1">
    <location>
        <begin position="18"/>
        <end position="40"/>
    </location>
</feature>
<reference evidence="2 3" key="2">
    <citation type="submission" date="2016-05" db="EMBL/GenBank/DDBJ databases">
        <title>Lineage-specific infection strategies underlie the spectrum of fungal disease in amphibians.</title>
        <authorList>
            <person name="Cuomo C.A."/>
            <person name="Farrer R.A."/>
            <person name="James T."/>
            <person name="Longcore J."/>
            <person name="Birren B."/>
        </authorList>
    </citation>
    <scope>NUCLEOTIDE SEQUENCE [LARGE SCALE GENOMIC DNA]</scope>
    <source>
        <strain evidence="2 3">JEL423</strain>
    </source>
</reference>
<accession>A0A177WW95</accession>
<dbReference type="VEuPathDB" id="FungiDB:BDEG_27581"/>
<dbReference type="EMBL" id="DS022312">
    <property type="protein sequence ID" value="OAJ44343.1"/>
    <property type="molecule type" value="Genomic_DNA"/>
</dbReference>
<reference evidence="2 3" key="1">
    <citation type="submission" date="2006-10" db="EMBL/GenBank/DDBJ databases">
        <title>The Genome Sequence of Batrachochytrium dendrobatidis JEL423.</title>
        <authorList>
            <consortium name="The Broad Institute Genome Sequencing Platform"/>
            <person name="Birren B."/>
            <person name="Lander E."/>
            <person name="Galagan J."/>
            <person name="Cuomo C."/>
            <person name="Devon K."/>
            <person name="Jaffe D."/>
            <person name="Butler J."/>
            <person name="Alvarez P."/>
            <person name="Gnerre S."/>
            <person name="Grabherr M."/>
            <person name="Kleber M."/>
            <person name="Mauceli E."/>
            <person name="Brockman W."/>
            <person name="Young S."/>
            <person name="LaButti K."/>
            <person name="Sykes S."/>
            <person name="DeCaprio D."/>
            <person name="Crawford M."/>
            <person name="Koehrsen M."/>
            <person name="Engels R."/>
            <person name="Montgomery P."/>
            <person name="Pearson M."/>
            <person name="Howarth C."/>
            <person name="Larson L."/>
            <person name="White J."/>
            <person name="O'Leary S."/>
            <person name="Kodira C."/>
            <person name="Zeng Q."/>
            <person name="Yandava C."/>
            <person name="Alvarado L."/>
            <person name="Longcore J."/>
            <person name="James T."/>
        </authorList>
    </citation>
    <scope>NUCLEOTIDE SEQUENCE [LARGE SCALE GENOMIC DNA]</scope>
    <source>
        <strain evidence="2 3">JEL423</strain>
    </source>
</reference>